<evidence type="ECO:0000313" key="3">
    <source>
        <dbReference type="Proteomes" id="UP000030762"/>
    </source>
</evidence>
<evidence type="ECO:0000313" key="2">
    <source>
        <dbReference type="EMBL" id="EQC34694.1"/>
    </source>
</evidence>
<reference evidence="2 3" key="1">
    <citation type="submission" date="2012-04" db="EMBL/GenBank/DDBJ databases">
        <title>The Genome Sequence of Saprolegnia declina VS20.</title>
        <authorList>
            <consortium name="The Broad Institute Genome Sequencing Platform"/>
            <person name="Russ C."/>
            <person name="Nusbaum C."/>
            <person name="Tyler B."/>
            <person name="van West P."/>
            <person name="Dieguez-Uribeondo J."/>
            <person name="de Bruijn I."/>
            <person name="Tripathy S."/>
            <person name="Jiang R."/>
            <person name="Young S.K."/>
            <person name="Zeng Q."/>
            <person name="Gargeya S."/>
            <person name="Fitzgerald M."/>
            <person name="Haas B."/>
            <person name="Abouelleil A."/>
            <person name="Alvarado L."/>
            <person name="Arachchi H.M."/>
            <person name="Berlin A."/>
            <person name="Chapman S.B."/>
            <person name="Goldberg J."/>
            <person name="Griggs A."/>
            <person name="Gujja S."/>
            <person name="Hansen M."/>
            <person name="Howarth C."/>
            <person name="Imamovic A."/>
            <person name="Larimer J."/>
            <person name="McCowen C."/>
            <person name="Montmayeur A."/>
            <person name="Murphy C."/>
            <person name="Neiman D."/>
            <person name="Pearson M."/>
            <person name="Priest M."/>
            <person name="Roberts A."/>
            <person name="Saif S."/>
            <person name="Shea T."/>
            <person name="Sisk P."/>
            <person name="Sykes S."/>
            <person name="Wortman J."/>
            <person name="Nusbaum C."/>
            <person name="Birren B."/>
        </authorList>
    </citation>
    <scope>NUCLEOTIDE SEQUENCE [LARGE SCALE GENOMIC DNA]</scope>
    <source>
        <strain evidence="2 3">VS20</strain>
    </source>
</reference>
<dbReference type="EMBL" id="JH767154">
    <property type="protein sequence ID" value="EQC34694.1"/>
    <property type="molecule type" value="Genomic_DNA"/>
</dbReference>
<dbReference type="Proteomes" id="UP000030762">
    <property type="component" value="Unassembled WGS sequence"/>
</dbReference>
<proteinExistence type="predicted"/>
<keyword evidence="1" id="KW-0472">Membrane</keyword>
<feature type="transmembrane region" description="Helical" evidence="1">
    <location>
        <begin position="421"/>
        <end position="441"/>
    </location>
</feature>
<accession>T0Q9V4</accession>
<feature type="transmembrane region" description="Helical" evidence="1">
    <location>
        <begin position="872"/>
        <end position="889"/>
    </location>
</feature>
<protein>
    <submittedName>
        <fullName evidence="2">Uncharacterized protein</fullName>
    </submittedName>
</protein>
<feature type="transmembrane region" description="Helical" evidence="1">
    <location>
        <begin position="783"/>
        <end position="802"/>
    </location>
</feature>
<name>T0Q9V4_SAPDV</name>
<feature type="transmembrane region" description="Helical" evidence="1">
    <location>
        <begin position="703"/>
        <end position="725"/>
    </location>
</feature>
<keyword evidence="1" id="KW-1133">Transmembrane helix</keyword>
<evidence type="ECO:0000256" key="1">
    <source>
        <dbReference type="SAM" id="Phobius"/>
    </source>
</evidence>
<organism evidence="2 3">
    <name type="scientific">Saprolegnia diclina (strain VS20)</name>
    <dbReference type="NCBI Taxonomy" id="1156394"/>
    <lineage>
        <taxon>Eukaryota</taxon>
        <taxon>Sar</taxon>
        <taxon>Stramenopiles</taxon>
        <taxon>Oomycota</taxon>
        <taxon>Saprolegniomycetes</taxon>
        <taxon>Saprolegniales</taxon>
        <taxon>Saprolegniaceae</taxon>
        <taxon>Saprolegnia</taxon>
    </lineage>
</organism>
<keyword evidence="1" id="KW-0812">Transmembrane</keyword>
<dbReference type="GeneID" id="19948737"/>
<keyword evidence="3" id="KW-1185">Reference proteome</keyword>
<sequence length="981" mass="107301">MLDNTVDAALLCRQGRRATDVTNCLDVLGRARRVARDLAPVALHRPTSVEATSMGFLQIVQRDDELTIESLPLLHDSFAFFGWVALYDWAMNDREALLLEGDVQSYRVLSAKNIRVATPTPVPPTTLGWYLFHLSAITSYTLGLVGCLCCMLAAAHRSLESPWFHFHEVVGAVWLTRNLKLLRALTAVACLASASMGPLQLSASIARLEIAPRALFTSCVLGGETLWLVYVLHDVVLPYTQTVVSRVAPWTNMAAYSIIVARDVLAPVRVSSEIARQCSVIDLDGMVYCNSGTVHVGSTARCVEIGLVLAVSVLLTLLLAARSTHSAPLAAATLPNALLPLAYVAVASPDAVAASINLNAPTAAMCGIFSFRGAVFDIKLWRRLHEPTTLRAHRRRTSFASCLRHAESVDRRQLVVQLLKLLSGLAYVVISIASNIAYVSALSTSMANDFNWATFNSSDALSHLTLTNVEAQDSFFQLPPKTYLGPAPASLLSNTSVELVGGNILCGDDQRPFSPSLGMAIPFGFDSACSWWLIDFFTPSTTAITFALLGYNGCQRLPMSSADVASCCANDIYAEATCTDIYGAIQAFLATYDGAFTRAVDMALDVRRDVDALDIELIQLARAPPLNTTQLLRARLLDPTLEASWTFFGWVYLYEWASAMREVVAFHGDNGSLVLLSSVSPPVSLSLSPSEIPLQLSYVCASIVRYVTMVLLLAAVIVVGYVTVLRGAVEPWNLFEINRVVGHTWVGRLLLVVRSATALWLLNTSRLELARVGVGTVLHAPALSAFKVILASSELTWLVYILNSLGSVYTQQYTRSYAYLSTSTTWLSAMLLALLLPQSYSASMDRQCVYINMDAALDCTSAIVAVGSLRHLLYDVAAALTCVVGSVLVERWRIPKRPPMAMTSLLLDSTSYFMFDFAAWTKPNRECYLDRASAFLAGLVSLHVDQTMYVFDVKNWRLFTYDTPRYGLGRLDRAIALYRIS</sequence>
<dbReference type="InParanoid" id="T0Q9V4"/>
<dbReference type="VEuPathDB" id="FungiDB:SDRG_08010"/>
<gene>
    <name evidence="2" type="ORF">SDRG_08010</name>
</gene>
<dbReference type="OrthoDB" id="10609135at2759"/>
<dbReference type="AlphaFoldDB" id="T0Q9V4"/>
<dbReference type="RefSeq" id="XP_008612100.1">
    <property type="nucleotide sequence ID" value="XM_008613878.1"/>
</dbReference>
<feature type="transmembrane region" description="Helical" evidence="1">
    <location>
        <begin position="817"/>
        <end position="836"/>
    </location>
</feature>